<evidence type="ECO:0000313" key="2">
    <source>
        <dbReference type="EMBL" id="MFB2833694.1"/>
    </source>
</evidence>
<gene>
    <name evidence="2" type="ORF">ACE1CA_04095</name>
</gene>
<keyword evidence="2" id="KW-0255">Endonuclease</keyword>
<reference evidence="2 3" key="1">
    <citation type="submission" date="2024-09" db="EMBL/GenBank/DDBJ databases">
        <title>Floridaenema gen nov. (Aerosakkonemataceae, Aerosakkonematales ord. nov., Cyanobacteria) from benthic tropical and subtropical fresh waters, with the description of four new species.</title>
        <authorList>
            <person name="Moretto J.A."/>
            <person name="Berthold D.E."/>
            <person name="Lefler F.W."/>
            <person name="Huang I.-S."/>
            <person name="Laughinghouse H. IV."/>
        </authorList>
    </citation>
    <scope>NUCLEOTIDE SEQUENCE [LARGE SCALE GENOMIC DNA]</scope>
    <source>
        <strain evidence="2 3">BLCC-F167</strain>
    </source>
</reference>
<dbReference type="InterPro" id="IPR052892">
    <property type="entry name" value="NA-targeting_endonuclease"/>
</dbReference>
<sequence length="143" mass="16329">MSRIYIPVEIERRVRTAARNRCGYCLSPQHLVMARLEIEHIIPVSKGGSNDESNLWLACPICNRYKSDKITAVDPESGEKVNLFNPRTQVWSEHFQWAEDSIRIIGKTLTGRATVAALKLSEDPDVLEVRSYWVIAGWHPPKE</sequence>
<dbReference type="Gene3D" id="1.10.30.50">
    <property type="match status" value="1"/>
</dbReference>
<keyword evidence="2" id="KW-0378">Hydrolase</keyword>
<organism evidence="2 3">
    <name type="scientific">Floridaenema evergladense BLCC-F167</name>
    <dbReference type="NCBI Taxonomy" id="3153639"/>
    <lineage>
        <taxon>Bacteria</taxon>
        <taxon>Bacillati</taxon>
        <taxon>Cyanobacteriota</taxon>
        <taxon>Cyanophyceae</taxon>
        <taxon>Oscillatoriophycideae</taxon>
        <taxon>Aerosakkonematales</taxon>
        <taxon>Aerosakkonemataceae</taxon>
        <taxon>Floridanema</taxon>
        <taxon>Floridanema evergladense</taxon>
    </lineage>
</organism>
<dbReference type="RefSeq" id="WP_413276147.1">
    <property type="nucleotide sequence ID" value="NZ_JBHFNT010000044.1"/>
</dbReference>
<name>A0ABV4WF29_9CYAN</name>
<dbReference type="SMART" id="SM00507">
    <property type="entry name" value="HNHc"/>
    <property type="match status" value="1"/>
</dbReference>
<dbReference type="PANTHER" id="PTHR33877">
    <property type="entry name" value="SLL1193 PROTEIN"/>
    <property type="match status" value="1"/>
</dbReference>
<dbReference type="CDD" id="cd00085">
    <property type="entry name" value="HNHc"/>
    <property type="match status" value="1"/>
</dbReference>
<feature type="domain" description="HNH nuclease" evidence="1">
    <location>
        <begin position="9"/>
        <end position="64"/>
    </location>
</feature>
<dbReference type="InterPro" id="IPR003615">
    <property type="entry name" value="HNH_nuc"/>
</dbReference>
<dbReference type="InterPro" id="IPR002711">
    <property type="entry name" value="HNH"/>
</dbReference>
<comment type="caution">
    <text evidence="2">The sequence shown here is derived from an EMBL/GenBank/DDBJ whole genome shotgun (WGS) entry which is preliminary data.</text>
</comment>
<protein>
    <submittedName>
        <fullName evidence="2">HNH endonuclease</fullName>
    </submittedName>
</protein>
<evidence type="ECO:0000313" key="3">
    <source>
        <dbReference type="Proteomes" id="UP001576780"/>
    </source>
</evidence>
<keyword evidence="2" id="KW-0540">Nuclease</keyword>
<keyword evidence="3" id="KW-1185">Reference proteome</keyword>
<dbReference type="GO" id="GO:0004519">
    <property type="term" value="F:endonuclease activity"/>
    <property type="evidence" value="ECO:0007669"/>
    <property type="project" value="UniProtKB-KW"/>
</dbReference>
<dbReference type="Pfam" id="PF01844">
    <property type="entry name" value="HNH"/>
    <property type="match status" value="1"/>
</dbReference>
<evidence type="ECO:0000259" key="1">
    <source>
        <dbReference type="SMART" id="SM00507"/>
    </source>
</evidence>
<dbReference type="Proteomes" id="UP001576780">
    <property type="component" value="Unassembled WGS sequence"/>
</dbReference>
<dbReference type="EMBL" id="JBHFNT010000044">
    <property type="protein sequence ID" value="MFB2833694.1"/>
    <property type="molecule type" value="Genomic_DNA"/>
</dbReference>
<accession>A0ABV4WF29</accession>
<dbReference type="PANTHER" id="PTHR33877:SF1">
    <property type="entry name" value="TYPE IV METHYL-DIRECTED RESTRICTION ENZYME ECOKMCRA"/>
    <property type="match status" value="1"/>
</dbReference>
<proteinExistence type="predicted"/>